<name>A0A8J8SH92_9FIRM</name>
<dbReference type="RefSeq" id="WP_212698628.1">
    <property type="nucleotide sequence ID" value="NZ_CP058649.1"/>
</dbReference>
<proteinExistence type="predicted"/>
<dbReference type="AlphaFoldDB" id="A0A8J8SH92"/>
<dbReference type="InterPro" id="IPR032466">
    <property type="entry name" value="Metal_Hydrolase"/>
</dbReference>
<dbReference type="CDD" id="cd01298">
    <property type="entry name" value="ATZ_TRZ_like"/>
    <property type="match status" value="1"/>
</dbReference>
<evidence type="ECO:0000313" key="4">
    <source>
        <dbReference type="Proteomes" id="UP000683246"/>
    </source>
</evidence>
<dbReference type="PANTHER" id="PTHR43794:SF11">
    <property type="entry name" value="AMIDOHYDROLASE-RELATED DOMAIN-CONTAINING PROTEIN"/>
    <property type="match status" value="1"/>
</dbReference>
<keyword evidence="1" id="KW-0378">Hydrolase</keyword>
<evidence type="ECO:0000313" key="3">
    <source>
        <dbReference type="EMBL" id="QUI23128.1"/>
    </source>
</evidence>
<dbReference type="SUPFAM" id="SSF51338">
    <property type="entry name" value="Composite domain of metallo-dependent hydrolases"/>
    <property type="match status" value="1"/>
</dbReference>
<dbReference type="SUPFAM" id="SSF51556">
    <property type="entry name" value="Metallo-dependent hydrolases"/>
    <property type="match status" value="1"/>
</dbReference>
<feature type="domain" description="Amidohydrolase-related" evidence="2">
    <location>
        <begin position="57"/>
        <end position="404"/>
    </location>
</feature>
<dbReference type="GO" id="GO:0016810">
    <property type="term" value="F:hydrolase activity, acting on carbon-nitrogen (but not peptide) bonds"/>
    <property type="evidence" value="ECO:0007669"/>
    <property type="project" value="InterPro"/>
</dbReference>
<dbReference type="InterPro" id="IPR006680">
    <property type="entry name" value="Amidohydro-rel"/>
</dbReference>
<dbReference type="InterPro" id="IPR011059">
    <property type="entry name" value="Metal-dep_hydrolase_composite"/>
</dbReference>
<dbReference type="Proteomes" id="UP000683246">
    <property type="component" value="Chromosome"/>
</dbReference>
<dbReference type="PANTHER" id="PTHR43794">
    <property type="entry name" value="AMINOHYDROLASE SSNA-RELATED"/>
    <property type="match status" value="1"/>
</dbReference>
<dbReference type="Gene3D" id="2.30.40.10">
    <property type="entry name" value="Urease, subunit C, domain 1"/>
    <property type="match status" value="1"/>
</dbReference>
<dbReference type="KEGG" id="vpy:HZI73_12885"/>
<dbReference type="Pfam" id="PF01979">
    <property type="entry name" value="Amidohydro_1"/>
    <property type="match status" value="1"/>
</dbReference>
<dbReference type="InterPro" id="IPR050287">
    <property type="entry name" value="MTA/SAH_deaminase"/>
</dbReference>
<evidence type="ECO:0000256" key="1">
    <source>
        <dbReference type="ARBA" id="ARBA00022801"/>
    </source>
</evidence>
<dbReference type="Gene3D" id="3.20.20.140">
    <property type="entry name" value="Metal-dependent hydrolases"/>
    <property type="match status" value="1"/>
</dbReference>
<dbReference type="EMBL" id="CP058649">
    <property type="protein sequence ID" value="QUI23128.1"/>
    <property type="molecule type" value="Genomic_DNA"/>
</dbReference>
<reference evidence="3" key="1">
    <citation type="submission" date="2020-07" db="EMBL/GenBank/DDBJ databases">
        <title>Vallitalea pronyensis genome.</title>
        <authorList>
            <person name="Postec A."/>
        </authorList>
    </citation>
    <scope>NUCLEOTIDE SEQUENCE</scope>
    <source>
        <strain evidence="3">FatNI3</strain>
    </source>
</reference>
<sequence>MAFMVIKNVNVLTMNKEKDIIENGVVVLDDHIIHDIGNEELLDQYPCDHIIDGKNGMLIPGMINTHTHTSMVVFRSLGDDVPNRLKRYLFPLEKMLVDKGLVYLGAKYGILEMLLGGVTTFTDMYFYEDEVAKAAKELGIRGVLGETIMNFPSPDSEEPYGGLAYSKWFIEKWKDDDLIIPAVAPHALYTNDKEHLQMAAALSDKYHVPMMMHVAEMEYEYKQCIEEHHMTPVKYLDSIGVLSDRFLVAHGILVTEEDIDILEKRKVGIAHNVGANSKGAKGVAPITEMFHRGMKVGLGTDGPMSGNTLDIVTQMSLVGKVHKLFNHDRRLFPASEILEMATIGGARALNLDKDIGSIEVGKKADLVLVETSSVNMQPIYDYYSVLVYSANPSNVDTVIVDGKVLVKNKQLVQREVATSTTIDEVTNTPLAIMEQLKRVREKIEKAANKL</sequence>
<organism evidence="3 4">
    <name type="scientific">Vallitalea pronyensis</name>
    <dbReference type="NCBI Taxonomy" id="1348613"/>
    <lineage>
        <taxon>Bacteria</taxon>
        <taxon>Bacillati</taxon>
        <taxon>Bacillota</taxon>
        <taxon>Clostridia</taxon>
        <taxon>Lachnospirales</taxon>
        <taxon>Vallitaleaceae</taxon>
        <taxon>Vallitalea</taxon>
    </lineage>
</organism>
<accession>A0A8J8SH92</accession>
<keyword evidence="4" id="KW-1185">Reference proteome</keyword>
<protein>
    <submittedName>
        <fullName evidence="3">Amidohydrolase</fullName>
    </submittedName>
</protein>
<gene>
    <name evidence="3" type="ORF">HZI73_12885</name>
</gene>
<evidence type="ECO:0000259" key="2">
    <source>
        <dbReference type="Pfam" id="PF01979"/>
    </source>
</evidence>